<dbReference type="InterPro" id="IPR022764">
    <property type="entry name" value="Peptidase_S54_rhomboid_dom"/>
</dbReference>
<feature type="transmembrane region" description="Helical" evidence="5">
    <location>
        <begin position="51"/>
        <end position="79"/>
    </location>
</feature>
<evidence type="ECO:0000259" key="6">
    <source>
        <dbReference type="Pfam" id="PF01694"/>
    </source>
</evidence>
<feature type="transmembrane region" description="Helical" evidence="5">
    <location>
        <begin position="142"/>
        <end position="160"/>
    </location>
</feature>
<keyword evidence="3 5" id="KW-1133">Transmembrane helix</keyword>
<name>A0ABQ6GZN7_9GAMM</name>
<comment type="subcellular location">
    <subcellularLocation>
        <location evidence="1">Membrane</location>
        <topology evidence="1">Multi-pass membrane protein</topology>
    </subcellularLocation>
</comment>
<evidence type="ECO:0000256" key="1">
    <source>
        <dbReference type="ARBA" id="ARBA00004141"/>
    </source>
</evidence>
<feature type="domain" description="Peptidase S54 rhomboid" evidence="6">
    <location>
        <begin position="48"/>
        <end position="189"/>
    </location>
</feature>
<evidence type="ECO:0000256" key="2">
    <source>
        <dbReference type="ARBA" id="ARBA00022692"/>
    </source>
</evidence>
<proteinExistence type="predicted"/>
<dbReference type="Proteomes" id="UP001157186">
    <property type="component" value="Unassembled WGS sequence"/>
</dbReference>
<organism evidence="7 8">
    <name type="scientific">Thalassotalea insulae</name>
    <dbReference type="NCBI Taxonomy" id="2056778"/>
    <lineage>
        <taxon>Bacteria</taxon>
        <taxon>Pseudomonadati</taxon>
        <taxon>Pseudomonadota</taxon>
        <taxon>Gammaproteobacteria</taxon>
        <taxon>Alteromonadales</taxon>
        <taxon>Colwelliaceae</taxon>
        <taxon>Thalassotalea</taxon>
    </lineage>
</organism>
<protein>
    <submittedName>
        <fullName evidence="7">Rhombosortase</fullName>
    </submittedName>
</protein>
<evidence type="ECO:0000313" key="8">
    <source>
        <dbReference type="Proteomes" id="UP001157186"/>
    </source>
</evidence>
<keyword evidence="2 5" id="KW-0812">Transmembrane</keyword>
<feature type="transmembrane region" description="Helical" evidence="5">
    <location>
        <begin position="86"/>
        <end position="106"/>
    </location>
</feature>
<accession>A0ABQ6GZN7</accession>
<dbReference type="InterPro" id="IPR023826">
    <property type="entry name" value="Rhom-like_SP_proteobac"/>
</dbReference>
<evidence type="ECO:0000256" key="4">
    <source>
        <dbReference type="ARBA" id="ARBA00023136"/>
    </source>
</evidence>
<feature type="transmembrane region" description="Helical" evidence="5">
    <location>
        <begin position="166"/>
        <end position="189"/>
    </location>
</feature>
<dbReference type="EMBL" id="BSST01000001">
    <property type="protein sequence ID" value="GLX80071.1"/>
    <property type="molecule type" value="Genomic_DNA"/>
</dbReference>
<dbReference type="NCBIfam" id="TIGR03902">
    <property type="entry name" value="rhom_GG_sort"/>
    <property type="match status" value="1"/>
</dbReference>
<dbReference type="PANTHER" id="PTHR43066">
    <property type="entry name" value="RHOMBOID-RELATED PROTEIN"/>
    <property type="match status" value="1"/>
</dbReference>
<reference evidence="7 8" key="1">
    <citation type="submission" date="2023-03" db="EMBL/GenBank/DDBJ databases">
        <title>Draft genome sequence of Thalassotalea insulae KCTC 62186T.</title>
        <authorList>
            <person name="Sawabe T."/>
        </authorList>
    </citation>
    <scope>NUCLEOTIDE SEQUENCE [LARGE SCALE GENOMIC DNA]</scope>
    <source>
        <strain evidence="7 8">KCTC 62186</strain>
    </source>
</reference>
<evidence type="ECO:0000313" key="7">
    <source>
        <dbReference type="EMBL" id="GLX80071.1"/>
    </source>
</evidence>
<dbReference type="InterPro" id="IPR035952">
    <property type="entry name" value="Rhomboid-like_sf"/>
</dbReference>
<dbReference type="SUPFAM" id="SSF144091">
    <property type="entry name" value="Rhomboid-like"/>
    <property type="match status" value="1"/>
</dbReference>
<sequence>MLKIKQLPINTTHISGPVLLLILTVFCYFFNENFSQYFVYNRPLIIEHQYWRLITAHIFHTNYAHLLLNALAVILLWLIHGHYYSLFQYLSLTLISALIISISIFIFDPEMLQYVGLSGVLHALFVWGALKDITAKEKTGYLLLIGVIVKIAHEQFFGASEDIASLINASVAINAHLSGALVGLGYYFIPKIGKKFIH</sequence>
<comment type="caution">
    <text evidence="7">The sequence shown here is derived from an EMBL/GenBank/DDBJ whole genome shotgun (WGS) entry which is preliminary data.</text>
</comment>
<dbReference type="Pfam" id="PF01694">
    <property type="entry name" value="Rhomboid"/>
    <property type="match status" value="1"/>
</dbReference>
<keyword evidence="4 5" id="KW-0472">Membrane</keyword>
<feature type="transmembrane region" description="Helical" evidence="5">
    <location>
        <begin position="112"/>
        <end position="130"/>
    </location>
</feature>
<feature type="transmembrane region" description="Helical" evidence="5">
    <location>
        <begin position="12"/>
        <end position="31"/>
    </location>
</feature>
<dbReference type="RefSeq" id="WP_284246031.1">
    <property type="nucleotide sequence ID" value="NZ_BSST01000001.1"/>
</dbReference>
<dbReference type="Gene3D" id="1.20.1540.10">
    <property type="entry name" value="Rhomboid-like"/>
    <property type="match status" value="1"/>
</dbReference>
<gene>
    <name evidence="7" type="ORF">tinsulaeT_34110</name>
</gene>
<keyword evidence="8" id="KW-1185">Reference proteome</keyword>
<evidence type="ECO:0000256" key="5">
    <source>
        <dbReference type="SAM" id="Phobius"/>
    </source>
</evidence>
<evidence type="ECO:0000256" key="3">
    <source>
        <dbReference type="ARBA" id="ARBA00022989"/>
    </source>
</evidence>